<accession>A0A317T516</accession>
<evidence type="ECO:0000313" key="8">
    <source>
        <dbReference type="Proteomes" id="UP000246278"/>
    </source>
</evidence>
<sequence length="153" mass="17115">MSIGKIMSSSITITVLRFVTGALFILASYPKIINPVHFSAVVAEYQLLPESLIPFAAIILPWIELMCGVMLILNVFAQSNALIMMVVLVIFTIGVTNNLLRGIIHDCGCFELLDGWLGFQEEISFSTILRDLFFIGLILPILLYGSNVFFRRR</sequence>
<evidence type="ECO:0000256" key="5">
    <source>
        <dbReference type="SAM" id="Phobius"/>
    </source>
</evidence>
<keyword evidence="4 5" id="KW-0472">Membrane</keyword>
<proteinExistence type="predicted"/>
<evidence type="ECO:0000259" key="6">
    <source>
        <dbReference type="Pfam" id="PF07291"/>
    </source>
</evidence>
<keyword evidence="8" id="KW-1185">Reference proteome</keyword>
<dbReference type="Pfam" id="PF07291">
    <property type="entry name" value="MauE"/>
    <property type="match status" value="1"/>
</dbReference>
<name>A0A317T516_9CHLB</name>
<feature type="transmembrane region" description="Helical" evidence="5">
    <location>
        <begin position="132"/>
        <end position="150"/>
    </location>
</feature>
<keyword evidence="3 5" id="KW-1133">Transmembrane helix</keyword>
<evidence type="ECO:0000256" key="2">
    <source>
        <dbReference type="ARBA" id="ARBA00022692"/>
    </source>
</evidence>
<dbReference type="UniPathway" id="UPA00895"/>
<dbReference type="GO" id="GO:0030416">
    <property type="term" value="P:methylamine metabolic process"/>
    <property type="evidence" value="ECO:0007669"/>
    <property type="project" value="InterPro"/>
</dbReference>
<feature type="domain" description="Methylamine utilisation protein MauE" evidence="6">
    <location>
        <begin position="11"/>
        <end position="142"/>
    </location>
</feature>
<dbReference type="Proteomes" id="UP000246278">
    <property type="component" value="Unassembled WGS sequence"/>
</dbReference>
<evidence type="ECO:0000256" key="3">
    <source>
        <dbReference type="ARBA" id="ARBA00022989"/>
    </source>
</evidence>
<reference evidence="8" key="1">
    <citation type="submission" date="2017-10" db="EMBL/GenBank/DDBJ databases">
        <authorList>
            <person name="Gaisin V.A."/>
            <person name="Rysina M.S."/>
            <person name="Grouzdev D.S."/>
        </authorList>
    </citation>
    <scope>NUCLEOTIDE SEQUENCE [LARGE SCALE GENOMIC DNA]</scope>
    <source>
        <strain evidence="8">V1</strain>
    </source>
</reference>
<keyword evidence="2 5" id="KW-0812">Transmembrane</keyword>
<evidence type="ECO:0000313" key="7">
    <source>
        <dbReference type="EMBL" id="PWW81724.1"/>
    </source>
</evidence>
<comment type="subcellular location">
    <subcellularLocation>
        <location evidence="1">Membrane</location>
        <topology evidence="1">Multi-pass membrane protein</topology>
    </subcellularLocation>
</comment>
<feature type="transmembrane region" description="Helical" evidence="5">
    <location>
        <begin position="52"/>
        <end position="75"/>
    </location>
</feature>
<dbReference type="AlphaFoldDB" id="A0A317T516"/>
<comment type="caution">
    <text evidence="7">The sequence shown here is derived from an EMBL/GenBank/DDBJ whole genome shotgun (WGS) entry which is preliminary data.</text>
</comment>
<feature type="transmembrane region" description="Helical" evidence="5">
    <location>
        <begin position="12"/>
        <end position="32"/>
    </location>
</feature>
<protein>
    <recommendedName>
        <fullName evidence="6">Methylamine utilisation protein MauE domain-containing protein</fullName>
    </recommendedName>
</protein>
<dbReference type="OrthoDB" id="9809429at2"/>
<evidence type="ECO:0000256" key="4">
    <source>
        <dbReference type="ARBA" id="ARBA00023136"/>
    </source>
</evidence>
<gene>
    <name evidence="7" type="ORF">CR164_07740</name>
</gene>
<organism evidence="7 8">
    <name type="scientific">Prosthecochloris marina</name>
    <dbReference type="NCBI Taxonomy" id="2017681"/>
    <lineage>
        <taxon>Bacteria</taxon>
        <taxon>Pseudomonadati</taxon>
        <taxon>Chlorobiota</taxon>
        <taxon>Chlorobiia</taxon>
        <taxon>Chlorobiales</taxon>
        <taxon>Chlorobiaceae</taxon>
        <taxon>Prosthecochloris</taxon>
    </lineage>
</organism>
<feature type="transmembrane region" description="Helical" evidence="5">
    <location>
        <begin position="82"/>
        <end position="104"/>
    </location>
</feature>
<dbReference type="EMBL" id="PDNZ01000005">
    <property type="protein sequence ID" value="PWW81724.1"/>
    <property type="molecule type" value="Genomic_DNA"/>
</dbReference>
<dbReference type="GO" id="GO:0016020">
    <property type="term" value="C:membrane"/>
    <property type="evidence" value="ECO:0007669"/>
    <property type="project" value="UniProtKB-SubCell"/>
</dbReference>
<dbReference type="InterPro" id="IPR009908">
    <property type="entry name" value="Methylamine_util_MauE"/>
</dbReference>
<evidence type="ECO:0000256" key="1">
    <source>
        <dbReference type="ARBA" id="ARBA00004141"/>
    </source>
</evidence>